<dbReference type="AlphaFoldDB" id="A0A915LTH1"/>
<dbReference type="SUPFAM" id="SSF53474">
    <property type="entry name" value="alpha/beta-Hydrolases"/>
    <property type="match status" value="1"/>
</dbReference>
<evidence type="ECO:0000313" key="1">
    <source>
        <dbReference type="Proteomes" id="UP000887561"/>
    </source>
</evidence>
<dbReference type="Proteomes" id="UP000887561">
    <property type="component" value="Unplaced"/>
</dbReference>
<organism evidence="1 2">
    <name type="scientific">Meloidogyne javanica</name>
    <name type="common">Root-knot nematode worm</name>
    <dbReference type="NCBI Taxonomy" id="6303"/>
    <lineage>
        <taxon>Eukaryota</taxon>
        <taxon>Metazoa</taxon>
        <taxon>Ecdysozoa</taxon>
        <taxon>Nematoda</taxon>
        <taxon>Chromadorea</taxon>
        <taxon>Rhabditida</taxon>
        <taxon>Tylenchina</taxon>
        <taxon>Tylenchomorpha</taxon>
        <taxon>Tylenchoidea</taxon>
        <taxon>Meloidogynidae</taxon>
        <taxon>Meloidogyninae</taxon>
        <taxon>Meloidogyne</taxon>
        <taxon>Meloidogyne incognita group</taxon>
    </lineage>
</organism>
<proteinExistence type="predicted"/>
<dbReference type="Pfam" id="PF06342">
    <property type="entry name" value="DUF1057"/>
    <property type="match status" value="1"/>
</dbReference>
<sequence length="470" mass="52766">MSANNENSLPVCNDARVLAESIIASRNFERSKQKTPKNVPFMASPVKNKPLELSGGKQAILESPINFGGVLQSPGPSPASLRFKSFGRVPNNFNSSFSGNSKTDFGSSYGTFVNNRQRVSNNFSSSNFTKGSNFNRINILNKLSTKPIPFAQTNEPNLFQLPVTLNTDKGKVTINTVYQDTHPNGSCHKGQTVIMLHGSPGSHNDFKYIVPLLSPKGVRSIVINWPGMGYSEYDDNLKNDNLERTEYVQSIINSLKLQKPLIFFGHSRGVENAFRLAERNEEKTVGIVAANFVGVQPHIGVRPFFAIKFLSALWEFAAWLKLQSVLEPIYKTIYKWVGFKVSDGSIAAHSLKTMTATDFDIQLRYLFPLVMNQKIRILFAYSGDDDMIEPERSEELLDDIGLKEECRLISKSTKDEQRTIENTRKLLNKGHKQVAVYFADEGHFLQKFRCKFLAESIIAIFDEADNKSKL</sequence>
<reference evidence="2" key="1">
    <citation type="submission" date="2022-11" db="UniProtKB">
        <authorList>
            <consortium name="WormBaseParasite"/>
        </authorList>
    </citation>
    <scope>IDENTIFICATION</scope>
</reference>
<dbReference type="InterPro" id="IPR029058">
    <property type="entry name" value="AB_hydrolase_fold"/>
</dbReference>
<accession>A0A915LTH1</accession>
<evidence type="ECO:0000313" key="2">
    <source>
        <dbReference type="WBParaSite" id="scaffold17915_cov185.g18771"/>
    </source>
</evidence>
<protein>
    <submittedName>
        <fullName evidence="2">AB hydrolase-1 domain-containing protein</fullName>
    </submittedName>
</protein>
<dbReference type="PANTHER" id="PTHR47533">
    <property type="entry name" value="PROTEIN CBG21859"/>
    <property type="match status" value="1"/>
</dbReference>
<dbReference type="WBParaSite" id="scaffold17915_cov185.g18771">
    <property type="protein sequence ID" value="scaffold17915_cov185.g18771"/>
    <property type="gene ID" value="scaffold17915_cov185.g18771"/>
</dbReference>
<name>A0A915LTH1_MELJA</name>
<keyword evidence="1" id="KW-1185">Reference proteome</keyword>
<dbReference type="PANTHER" id="PTHR47533:SF6">
    <property type="entry name" value="PROTEIN CBG08091"/>
    <property type="match status" value="1"/>
</dbReference>
<dbReference type="Gene3D" id="3.40.50.1820">
    <property type="entry name" value="alpha/beta hydrolase"/>
    <property type="match status" value="1"/>
</dbReference>
<dbReference type="InterPro" id="IPR010463">
    <property type="entry name" value="DUF1057"/>
</dbReference>